<sequence>MSSCVFILDEQLDLLIFKNFKSVPNPKAFVEFFKSIYNTNSGPVIAHRGIVYVYVCRDGLFYVSVVLGSSGFNVMAILVYLSDFHALVKKYLHVSQVDRNNIVDNFNLVYELLDESMDFGIPQLTEYNIIREFIKIEANVPAKNEGHRNSSSKDDESDSDHDEQSLLKASVVKDKGKKNGLQGDEQYINSFILRATTQAISWRPKGIYYPKNELFVDVVELQAYLMDMSRGQVRKSFIQGKIICRSYLSGMPKVKMCLNKMLKNKDLFLSAAKFHQCVSLNALNSQEVIEFIPPDGEFQLCEYKLKRHINDPPVIKVTDYKITKREKKQRVQLKVTVEPHFKTQNTAKYLKVHIPVQRLFRKYSIDLKKPPKFKCDYGSMAFNVTTESLLWEAEGMKGGHGEVSYSMQVEFSLFDEAEYKKELEELQHSMDPPPLRDGVKLDELYAQISENKTETAERKRIMVEFEVPYYACSGLKVEYLKIEEEQLEYQSFPWVRYKTVNDQEYAYQI</sequence>
<dbReference type="InterPro" id="IPR027200">
    <property type="entry name" value="Apm2_N"/>
</dbReference>
<comment type="similarity">
    <text evidence="6">Belongs to the adaptor complexes medium subunit family.</text>
</comment>
<dbReference type="InterPro" id="IPR050431">
    <property type="entry name" value="Adaptor_comp_med_subunit"/>
</dbReference>
<dbReference type="OrthoDB" id="10259133at2759"/>
<dbReference type="PROSITE" id="PS51072">
    <property type="entry name" value="MHD"/>
    <property type="match status" value="1"/>
</dbReference>
<dbReference type="GO" id="GO:0030131">
    <property type="term" value="C:clathrin adaptor complex"/>
    <property type="evidence" value="ECO:0007669"/>
    <property type="project" value="UniProtKB-UniRule"/>
</dbReference>
<keyword evidence="2 6" id="KW-0813">Transport</keyword>
<keyword evidence="4 8" id="KW-0472">Membrane</keyword>
<dbReference type="SUPFAM" id="SSF64356">
    <property type="entry name" value="SNARE-like"/>
    <property type="match status" value="1"/>
</dbReference>
<feature type="compositionally biased region" description="Basic and acidic residues" evidence="7">
    <location>
        <begin position="144"/>
        <end position="154"/>
    </location>
</feature>
<evidence type="ECO:0000256" key="8">
    <source>
        <dbReference type="SAM" id="Phobius"/>
    </source>
</evidence>
<dbReference type="GO" id="GO:0030659">
    <property type="term" value="C:cytoplasmic vesicle membrane"/>
    <property type="evidence" value="ECO:0007669"/>
    <property type="project" value="UniProtKB-SubCell"/>
</dbReference>
<dbReference type="Proteomes" id="UP000191144">
    <property type="component" value="Chromosome G"/>
</dbReference>
<evidence type="ECO:0000256" key="1">
    <source>
        <dbReference type="ARBA" id="ARBA00004156"/>
    </source>
</evidence>
<reference evidence="11" key="1">
    <citation type="submission" date="2016-03" db="EMBL/GenBank/DDBJ databases">
        <authorList>
            <person name="Devillers Hugo."/>
        </authorList>
    </citation>
    <scope>NUCLEOTIDE SEQUENCE [LARGE SCALE GENOMIC DNA]</scope>
</reference>
<keyword evidence="8" id="KW-1133">Transmembrane helix</keyword>
<feature type="region of interest" description="Disordered" evidence="7">
    <location>
        <begin position="143"/>
        <end position="164"/>
    </location>
</feature>
<gene>
    <name evidence="10" type="ORF">LAME_0G14752G</name>
</gene>
<evidence type="ECO:0000256" key="3">
    <source>
        <dbReference type="ARBA" id="ARBA00022927"/>
    </source>
</evidence>
<accession>A0A1G4KAJ1</accession>
<dbReference type="Gene3D" id="3.30.450.60">
    <property type="match status" value="1"/>
</dbReference>
<keyword evidence="11" id="KW-1185">Reference proteome</keyword>
<dbReference type="PIRSF" id="PIRSF005992">
    <property type="entry name" value="Clathrin_mu"/>
    <property type="match status" value="1"/>
</dbReference>
<organism evidence="10 11">
    <name type="scientific">Lachancea meyersii CBS 8951</name>
    <dbReference type="NCBI Taxonomy" id="1266667"/>
    <lineage>
        <taxon>Eukaryota</taxon>
        <taxon>Fungi</taxon>
        <taxon>Dikarya</taxon>
        <taxon>Ascomycota</taxon>
        <taxon>Saccharomycotina</taxon>
        <taxon>Saccharomycetes</taxon>
        <taxon>Saccharomycetales</taxon>
        <taxon>Saccharomycetaceae</taxon>
        <taxon>Lachancea</taxon>
    </lineage>
</organism>
<dbReference type="Gene3D" id="2.60.40.1170">
    <property type="entry name" value="Mu homology domain, subdomain B"/>
    <property type="match status" value="2"/>
</dbReference>
<dbReference type="GO" id="GO:0006886">
    <property type="term" value="P:intracellular protein transport"/>
    <property type="evidence" value="ECO:0007669"/>
    <property type="project" value="UniProtKB-UniRule"/>
</dbReference>
<dbReference type="InterPro" id="IPR036168">
    <property type="entry name" value="AP2_Mu_C_sf"/>
</dbReference>
<proteinExistence type="inferred from homology"/>
<evidence type="ECO:0000256" key="4">
    <source>
        <dbReference type="ARBA" id="ARBA00023136"/>
    </source>
</evidence>
<feature type="domain" description="MHD" evidence="9">
    <location>
        <begin position="211"/>
        <end position="508"/>
    </location>
</feature>
<dbReference type="InterPro" id="IPR011012">
    <property type="entry name" value="Longin-like_dom_sf"/>
</dbReference>
<keyword evidence="8" id="KW-0812">Transmembrane</keyword>
<keyword evidence="3 6" id="KW-0653">Protein transport</keyword>
<protein>
    <submittedName>
        <fullName evidence="10">LAME_0G14752g1_1</fullName>
    </submittedName>
</protein>
<keyword evidence="5" id="KW-0968">Cytoplasmic vesicle</keyword>
<evidence type="ECO:0000256" key="7">
    <source>
        <dbReference type="SAM" id="MobiDB-lite"/>
    </source>
</evidence>
<dbReference type="CDD" id="cd14828">
    <property type="entry name" value="AP_Mu_N"/>
    <property type="match status" value="1"/>
</dbReference>
<feature type="transmembrane region" description="Helical" evidence="8">
    <location>
        <begin position="60"/>
        <end position="81"/>
    </location>
</feature>
<name>A0A1G4KAJ1_9SACH</name>
<evidence type="ECO:0000313" key="11">
    <source>
        <dbReference type="Proteomes" id="UP000191144"/>
    </source>
</evidence>
<evidence type="ECO:0000256" key="6">
    <source>
        <dbReference type="PIRNR" id="PIRNR005992"/>
    </source>
</evidence>
<comment type="subcellular location">
    <subcellularLocation>
        <location evidence="1">Cytoplasmic vesicle membrane</location>
    </subcellularLocation>
</comment>
<evidence type="ECO:0000259" key="9">
    <source>
        <dbReference type="PROSITE" id="PS51072"/>
    </source>
</evidence>
<dbReference type="Pfam" id="PF00928">
    <property type="entry name" value="Adap_comp_sub"/>
    <property type="match status" value="1"/>
</dbReference>
<dbReference type="AlphaFoldDB" id="A0A1G4KAJ1"/>
<dbReference type="InterPro" id="IPR001392">
    <property type="entry name" value="Clathrin_mu"/>
</dbReference>
<evidence type="ECO:0000313" key="10">
    <source>
        <dbReference type="EMBL" id="SCV01207.1"/>
    </source>
</evidence>
<dbReference type="EMBL" id="LT598484">
    <property type="protein sequence ID" value="SCV01207.1"/>
    <property type="molecule type" value="Genomic_DNA"/>
</dbReference>
<evidence type="ECO:0000256" key="2">
    <source>
        <dbReference type="ARBA" id="ARBA00022448"/>
    </source>
</evidence>
<dbReference type="InterPro" id="IPR028565">
    <property type="entry name" value="MHD"/>
</dbReference>
<dbReference type="GO" id="GO:0016192">
    <property type="term" value="P:vesicle-mediated transport"/>
    <property type="evidence" value="ECO:0007669"/>
    <property type="project" value="InterPro"/>
</dbReference>
<dbReference type="PANTHER" id="PTHR10529">
    <property type="entry name" value="AP COMPLEX SUBUNIT MU"/>
    <property type="match status" value="1"/>
</dbReference>
<dbReference type="PROSITE" id="PS00990">
    <property type="entry name" value="CLAT_ADAPTOR_M_1"/>
    <property type="match status" value="1"/>
</dbReference>
<dbReference type="PROSITE" id="PS00991">
    <property type="entry name" value="CLAT_ADAPTOR_M_2"/>
    <property type="match status" value="1"/>
</dbReference>
<dbReference type="PRINTS" id="PR00314">
    <property type="entry name" value="CLATHRINADPT"/>
</dbReference>
<evidence type="ECO:0000256" key="5">
    <source>
        <dbReference type="ARBA" id="ARBA00023329"/>
    </source>
</evidence>
<dbReference type="SUPFAM" id="SSF49447">
    <property type="entry name" value="Second domain of Mu2 adaptin subunit (ap50) of ap2 adaptor"/>
    <property type="match status" value="1"/>
</dbReference>
<dbReference type="CDD" id="cd09250">
    <property type="entry name" value="AP-1_Mu1_Cterm"/>
    <property type="match status" value="1"/>
</dbReference>
<dbReference type="InterPro" id="IPR018240">
    <property type="entry name" value="Clathrin_mu_CS"/>
</dbReference>